<keyword evidence="3" id="KW-0433">Leucine-rich repeat</keyword>
<dbReference type="Proteomes" id="UP001187192">
    <property type="component" value="Unassembled WGS sequence"/>
</dbReference>
<evidence type="ECO:0000256" key="4">
    <source>
        <dbReference type="ARBA" id="ARBA00022692"/>
    </source>
</evidence>
<organism evidence="12 13">
    <name type="scientific">Ficus carica</name>
    <name type="common">Common fig</name>
    <dbReference type="NCBI Taxonomy" id="3494"/>
    <lineage>
        <taxon>Eukaryota</taxon>
        <taxon>Viridiplantae</taxon>
        <taxon>Streptophyta</taxon>
        <taxon>Embryophyta</taxon>
        <taxon>Tracheophyta</taxon>
        <taxon>Spermatophyta</taxon>
        <taxon>Magnoliopsida</taxon>
        <taxon>eudicotyledons</taxon>
        <taxon>Gunneridae</taxon>
        <taxon>Pentapetalae</taxon>
        <taxon>rosids</taxon>
        <taxon>fabids</taxon>
        <taxon>Rosales</taxon>
        <taxon>Moraceae</taxon>
        <taxon>Ficeae</taxon>
        <taxon>Ficus</taxon>
    </lineage>
</organism>
<dbReference type="SUPFAM" id="SSF52058">
    <property type="entry name" value="L domain-like"/>
    <property type="match status" value="1"/>
</dbReference>
<evidence type="ECO:0000256" key="10">
    <source>
        <dbReference type="ARBA" id="ARBA00023180"/>
    </source>
</evidence>
<evidence type="ECO:0000256" key="11">
    <source>
        <dbReference type="SAM" id="Phobius"/>
    </source>
</evidence>
<evidence type="ECO:0000256" key="5">
    <source>
        <dbReference type="ARBA" id="ARBA00022729"/>
    </source>
</evidence>
<keyword evidence="8 11" id="KW-0472">Membrane</keyword>
<dbReference type="Pfam" id="PF00560">
    <property type="entry name" value="LRR_1"/>
    <property type="match status" value="1"/>
</dbReference>
<keyword evidence="13" id="KW-1185">Reference proteome</keyword>
<evidence type="ECO:0000256" key="2">
    <source>
        <dbReference type="ARBA" id="ARBA00009592"/>
    </source>
</evidence>
<evidence type="ECO:0000256" key="6">
    <source>
        <dbReference type="ARBA" id="ARBA00022737"/>
    </source>
</evidence>
<evidence type="ECO:0000256" key="9">
    <source>
        <dbReference type="ARBA" id="ARBA00023170"/>
    </source>
</evidence>
<keyword evidence="9" id="KW-0675">Receptor</keyword>
<reference evidence="12" key="1">
    <citation type="submission" date="2023-07" db="EMBL/GenBank/DDBJ databases">
        <title>draft genome sequence of fig (Ficus carica).</title>
        <authorList>
            <person name="Takahashi T."/>
            <person name="Nishimura K."/>
        </authorList>
    </citation>
    <scope>NUCLEOTIDE SEQUENCE</scope>
</reference>
<keyword evidence="4 11" id="KW-0812">Transmembrane</keyword>
<dbReference type="InterPro" id="IPR046956">
    <property type="entry name" value="RLP23-like"/>
</dbReference>
<keyword evidence="7 11" id="KW-1133">Transmembrane helix</keyword>
<evidence type="ECO:0000313" key="12">
    <source>
        <dbReference type="EMBL" id="GMN28132.1"/>
    </source>
</evidence>
<evidence type="ECO:0000256" key="8">
    <source>
        <dbReference type="ARBA" id="ARBA00023136"/>
    </source>
</evidence>
<dbReference type="Pfam" id="PF13855">
    <property type="entry name" value="LRR_8"/>
    <property type="match status" value="1"/>
</dbReference>
<dbReference type="InterPro" id="IPR001611">
    <property type="entry name" value="Leu-rich_rpt"/>
</dbReference>
<dbReference type="AlphaFoldDB" id="A0AA87Z281"/>
<feature type="transmembrane region" description="Helical" evidence="11">
    <location>
        <begin position="139"/>
        <end position="161"/>
    </location>
</feature>
<evidence type="ECO:0000256" key="1">
    <source>
        <dbReference type="ARBA" id="ARBA00004479"/>
    </source>
</evidence>
<keyword evidence="10" id="KW-0325">Glycoprotein</keyword>
<dbReference type="Gene3D" id="3.80.10.10">
    <property type="entry name" value="Ribonuclease Inhibitor"/>
    <property type="match status" value="1"/>
</dbReference>
<evidence type="ECO:0000313" key="13">
    <source>
        <dbReference type="Proteomes" id="UP001187192"/>
    </source>
</evidence>
<dbReference type="EMBL" id="BTGU01001713">
    <property type="protein sequence ID" value="GMN28132.1"/>
    <property type="molecule type" value="Genomic_DNA"/>
</dbReference>
<evidence type="ECO:0000256" key="3">
    <source>
        <dbReference type="ARBA" id="ARBA00022614"/>
    </source>
</evidence>
<gene>
    <name evidence="12" type="ORF">TIFTF001_041128</name>
</gene>
<accession>A0AA87Z281</accession>
<evidence type="ECO:0000256" key="7">
    <source>
        <dbReference type="ARBA" id="ARBA00022989"/>
    </source>
</evidence>
<name>A0AA87Z281_FICCA</name>
<dbReference type="FunFam" id="3.80.10.10:FF:000111">
    <property type="entry name" value="LRR receptor-like serine/threonine-protein kinase ERECTA"/>
    <property type="match status" value="1"/>
</dbReference>
<proteinExistence type="inferred from homology"/>
<dbReference type="PANTHER" id="PTHR48063">
    <property type="entry name" value="LRR RECEPTOR-LIKE KINASE"/>
    <property type="match status" value="1"/>
</dbReference>
<comment type="caution">
    <text evidence="12">The sequence shown here is derived from an EMBL/GenBank/DDBJ whole genome shotgun (WGS) entry which is preliminary data.</text>
</comment>
<protein>
    <submittedName>
        <fullName evidence="12">Uncharacterized protein</fullName>
    </submittedName>
</protein>
<keyword evidence="5" id="KW-0732">Signal</keyword>
<comment type="similarity">
    <text evidence="2">Belongs to the RLP family.</text>
</comment>
<keyword evidence="6" id="KW-0677">Repeat</keyword>
<dbReference type="PRINTS" id="PR00019">
    <property type="entry name" value="LEURICHRPT"/>
</dbReference>
<dbReference type="GO" id="GO:0016020">
    <property type="term" value="C:membrane"/>
    <property type="evidence" value="ECO:0007669"/>
    <property type="project" value="UniProtKB-SubCell"/>
</dbReference>
<dbReference type="InterPro" id="IPR032675">
    <property type="entry name" value="LRR_dom_sf"/>
</dbReference>
<comment type="subcellular location">
    <subcellularLocation>
        <location evidence="1">Membrane</location>
        <topology evidence="1">Single-pass type I membrane protein</topology>
    </subcellularLocation>
</comment>
<sequence>MIYLDLSYNSLSGAIPDQLGNMNYLQVLNLGHNLLTGIIPSSFGGLRAVGVLDLSHNILNGFIPESLVSLSFLSDLDVSNNNLIGPIPSGGQLTTFPASRYENNSGLRGQPLQPCGASDYSTVNKSTLVRKHSEAKINWNILIVEFGFIVGFGSFIGPLVFCMRWRKLFFESC</sequence>